<dbReference type="EMBL" id="JBAKAZ010000020">
    <property type="protein sequence ID" value="MEL0629342.1"/>
    <property type="molecule type" value="Genomic_DNA"/>
</dbReference>
<evidence type="ECO:0000313" key="2">
    <source>
        <dbReference type="EMBL" id="MEL0629342.1"/>
    </source>
</evidence>
<organism evidence="2 3">
    <name type="scientific">Psychromonas aquatilis</name>
    <dbReference type="NCBI Taxonomy" id="2005072"/>
    <lineage>
        <taxon>Bacteria</taxon>
        <taxon>Pseudomonadati</taxon>
        <taxon>Pseudomonadota</taxon>
        <taxon>Gammaproteobacteria</taxon>
        <taxon>Alteromonadales</taxon>
        <taxon>Psychromonadaceae</taxon>
        <taxon>Psychromonas</taxon>
    </lineage>
</organism>
<evidence type="ECO:0000313" key="3">
    <source>
        <dbReference type="Proteomes" id="UP001369082"/>
    </source>
</evidence>
<feature type="transmembrane region" description="Helical" evidence="1">
    <location>
        <begin position="309"/>
        <end position="329"/>
    </location>
</feature>
<accession>A0ABU9GPW2</accession>
<sequence>MLTKHNPLSANDLRQCLRITTGATIGFAFCKIFEFNYGVFFTITPMLLLGLAPVMNAHAMRQIIASSTIAVIEVGLLTSVLGGAPGLITPIVFLLFIYRFALMSKGSLFLFGAFGTIMLSIMLNFASYPNTDLNNLLFSHVFATLLSVVIAYLMMAIFPDVDPRTPRSALVKTPQRIRHETLLGATVATISFLVFQILDLQDSLSAQASTILILFPMHWKGVVESARKRAIGTIVGVSVGILWQFLLYDWSDLLLLVAPILWISLLSFSQFHIREGGGSSIGFGAMTTLGILFGQYLTPNSDLIFSGLYRMSSMTVSIILTLLICHLMHQLLNRFESTRFA</sequence>
<keyword evidence="3" id="KW-1185">Reference proteome</keyword>
<feature type="transmembrane region" description="Helical" evidence="1">
    <location>
        <begin position="280"/>
        <end position="297"/>
    </location>
</feature>
<proteinExistence type="predicted"/>
<keyword evidence="1" id="KW-1133">Transmembrane helix</keyword>
<reference evidence="2 3" key="1">
    <citation type="submission" date="2024-02" db="EMBL/GenBank/DDBJ databases">
        <title>Bacteria isolated from the canopy kelp, Nereocystis luetkeana.</title>
        <authorList>
            <person name="Pfister C.A."/>
            <person name="Younker I.T."/>
            <person name="Light S.H."/>
        </authorList>
    </citation>
    <scope>NUCLEOTIDE SEQUENCE [LARGE SCALE GENOMIC DNA]</scope>
    <source>
        <strain evidence="2 3">TI.1.05</strain>
    </source>
</reference>
<dbReference type="Pfam" id="PF11168">
    <property type="entry name" value="DUF2955"/>
    <property type="match status" value="1"/>
</dbReference>
<dbReference type="InterPro" id="IPR016926">
    <property type="entry name" value="UCP029594"/>
</dbReference>
<comment type="caution">
    <text evidence="2">The sequence shown here is derived from an EMBL/GenBank/DDBJ whole genome shotgun (WGS) entry which is preliminary data.</text>
</comment>
<name>A0ABU9GPW2_9GAMM</name>
<evidence type="ECO:0000256" key="1">
    <source>
        <dbReference type="SAM" id="Phobius"/>
    </source>
</evidence>
<protein>
    <submittedName>
        <fullName evidence="2">DUF2955 domain-containing protein</fullName>
    </submittedName>
</protein>
<keyword evidence="1" id="KW-0812">Transmembrane</keyword>
<dbReference type="Proteomes" id="UP001369082">
    <property type="component" value="Unassembled WGS sequence"/>
</dbReference>
<dbReference type="PIRSF" id="PIRSF029594">
    <property type="entry name" value="UCP029594"/>
    <property type="match status" value="1"/>
</dbReference>
<dbReference type="InterPro" id="IPR022604">
    <property type="entry name" value="DUF2955"/>
</dbReference>
<feature type="transmembrane region" description="Helical" evidence="1">
    <location>
        <begin position="108"/>
        <end position="126"/>
    </location>
</feature>
<dbReference type="RefSeq" id="WP_341597353.1">
    <property type="nucleotide sequence ID" value="NZ_JBAKAZ010000020.1"/>
</dbReference>
<feature type="transmembrane region" description="Helical" evidence="1">
    <location>
        <begin position="204"/>
        <end position="223"/>
    </location>
</feature>
<feature type="transmembrane region" description="Helical" evidence="1">
    <location>
        <begin position="138"/>
        <end position="158"/>
    </location>
</feature>
<keyword evidence="1" id="KW-0472">Membrane</keyword>
<feature type="transmembrane region" description="Helical" evidence="1">
    <location>
        <begin position="230"/>
        <end position="247"/>
    </location>
</feature>
<feature type="transmembrane region" description="Helical" evidence="1">
    <location>
        <begin position="253"/>
        <end position="273"/>
    </location>
</feature>
<feature type="transmembrane region" description="Helical" evidence="1">
    <location>
        <begin position="74"/>
        <end position="96"/>
    </location>
</feature>
<gene>
    <name evidence="2" type="ORF">V6256_06950</name>
</gene>
<feature type="transmembrane region" description="Helical" evidence="1">
    <location>
        <begin position="35"/>
        <end position="54"/>
    </location>
</feature>